<dbReference type="Gene3D" id="1.10.10.10">
    <property type="entry name" value="Winged helix-like DNA-binding domain superfamily/Winged helix DNA-binding domain"/>
    <property type="match status" value="1"/>
</dbReference>
<sequence>MRNKDKLSYIILGLLRTEPMSGYDLKKKFESEVGEFWQANTGQIYPSLKVLLNDKAVTYDVEIVGEKLEKKTYRITAYGEELFNTWLTHAVDRYPIQKDEFMLRLYFMDTDNEENMRKLVSDEREVHQKKLNYLLQRKAIIFGDDDTAQKSGHYLVLDFAIQRETMKIEWLSQLSLSFDNKKTRVK</sequence>
<dbReference type="PANTHER" id="PTHR43252">
    <property type="entry name" value="TRANSCRIPTIONAL REGULATOR YQJI"/>
    <property type="match status" value="1"/>
</dbReference>
<organism evidence="3 4">
    <name type="scientific">Lactococcus taiwanensis</name>
    <dbReference type="NCBI Taxonomy" id="1151742"/>
    <lineage>
        <taxon>Bacteria</taxon>
        <taxon>Bacillati</taxon>
        <taxon>Bacillota</taxon>
        <taxon>Bacilli</taxon>
        <taxon>Lactobacillales</taxon>
        <taxon>Streptococcaceae</taxon>
        <taxon>Lactococcus</taxon>
    </lineage>
</organism>
<dbReference type="AlphaFoldDB" id="A0AA45KGH8"/>
<dbReference type="InterPro" id="IPR005149">
    <property type="entry name" value="Tscrpt_reg_PadR_N"/>
</dbReference>
<accession>A0AA45KGH8</accession>
<dbReference type="SUPFAM" id="SSF46785">
    <property type="entry name" value="Winged helix' DNA-binding domain"/>
    <property type="match status" value="1"/>
</dbReference>
<dbReference type="EMBL" id="CP070872">
    <property type="protein sequence ID" value="QSE76606.1"/>
    <property type="molecule type" value="Genomic_DNA"/>
</dbReference>
<gene>
    <name evidence="3" type="ORF">JW886_09175</name>
</gene>
<dbReference type="InterPro" id="IPR036388">
    <property type="entry name" value="WH-like_DNA-bd_sf"/>
</dbReference>
<evidence type="ECO:0000313" key="3">
    <source>
        <dbReference type="EMBL" id="QSE76606.1"/>
    </source>
</evidence>
<protein>
    <submittedName>
        <fullName evidence="3">PadR family transcriptional regulator</fullName>
    </submittedName>
</protein>
<reference evidence="3 4" key="1">
    <citation type="submission" date="2021-02" db="EMBL/GenBank/DDBJ databases">
        <title>Complete genome sequence of Lactococcus lactis strain K_LL004.</title>
        <authorList>
            <person name="Kim H.B."/>
        </authorList>
    </citation>
    <scope>NUCLEOTIDE SEQUENCE [LARGE SCALE GENOMIC DNA]</scope>
    <source>
        <strain evidence="3 4">K_LL004</strain>
    </source>
</reference>
<dbReference type="RefSeq" id="WP_205871921.1">
    <property type="nucleotide sequence ID" value="NZ_CP070872.1"/>
</dbReference>
<dbReference type="InterPro" id="IPR018309">
    <property type="entry name" value="Tscrpt_reg_PadR_C"/>
</dbReference>
<dbReference type="Pfam" id="PF10400">
    <property type="entry name" value="Vir_act_alpha_C"/>
    <property type="match status" value="1"/>
</dbReference>
<dbReference type="PANTHER" id="PTHR43252:SF6">
    <property type="entry name" value="NEGATIVE TRANSCRIPTION REGULATOR PADR"/>
    <property type="match status" value="1"/>
</dbReference>
<evidence type="ECO:0000313" key="4">
    <source>
        <dbReference type="Proteomes" id="UP000663608"/>
    </source>
</evidence>
<name>A0AA45KGH8_9LACT</name>
<dbReference type="Gene3D" id="6.10.140.190">
    <property type="match status" value="1"/>
</dbReference>
<dbReference type="Pfam" id="PF03551">
    <property type="entry name" value="PadR"/>
    <property type="match status" value="1"/>
</dbReference>
<feature type="domain" description="Transcription regulator PadR N-terminal" evidence="1">
    <location>
        <begin position="11"/>
        <end position="82"/>
    </location>
</feature>
<evidence type="ECO:0000259" key="2">
    <source>
        <dbReference type="Pfam" id="PF10400"/>
    </source>
</evidence>
<proteinExistence type="predicted"/>
<dbReference type="InterPro" id="IPR036390">
    <property type="entry name" value="WH_DNA-bd_sf"/>
</dbReference>
<dbReference type="Proteomes" id="UP000663608">
    <property type="component" value="Chromosome"/>
</dbReference>
<keyword evidence="4" id="KW-1185">Reference proteome</keyword>
<feature type="domain" description="Transcription regulator PadR C-terminal" evidence="2">
    <location>
        <begin position="98"/>
        <end position="173"/>
    </location>
</feature>
<evidence type="ECO:0000259" key="1">
    <source>
        <dbReference type="Pfam" id="PF03551"/>
    </source>
</evidence>
<dbReference type="KEGG" id="lti:JW886_09175"/>